<evidence type="ECO:0000313" key="2">
    <source>
        <dbReference type="EMBL" id="MBS4214082.1"/>
    </source>
</evidence>
<proteinExistence type="predicted"/>
<dbReference type="InterPro" id="IPR002734">
    <property type="entry name" value="RibDG_C"/>
</dbReference>
<dbReference type="Gene3D" id="3.40.430.10">
    <property type="entry name" value="Dihydrofolate Reductase, subunit A"/>
    <property type="match status" value="1"/>
</dbReference>
<feature type="domain" description="Bacterial bifunctional deaminase-reductase C-terminal" evidence="1">
    <location>
        <begin position="3"/>
        <end position="167"/>
    </location>
</feature>
<reference evidence="2" key="1">
    <citation type="submission" date="2021-05" db="EMBL/GenBank/DDBJ databases">
        <title>Novel Bacillus species.</title>
        <authorList>
            <person name="Liu G."/>
        </authorList>
    </citation>
    <scope>NUCLEOTIDE SEQUENCE</scope>
    <source>
        <strain evidence="2">FJAT-49825</strain>
    </source>
</reference>
<dbReference type="AlphaFoldDB" id="A0A942U7R3"/>
<comment type="caution">
    <text evidence="2">The sequence shown here is derived from an EMBL/GenBank/DDBJ whole genome shotgun (WGS) entry which is preliminary data.</text>
</comment>
<organism evidence="2 3">
    <name type="scientific">Neobacillus rhizophilus</name>
    <dbReference type="NCBI Taxonomy" id="2833579"/>
    <lineage>
        <taxon>Bacteria</taxon>
        <taxon>Bacillati</taxon>
        <taxon>Bacillota</taxon>
        <taxon>Bacilli</taxon>
        <taxon>Bacillales</taxon>
        <taxon>Bacillaceae</taxon>
        <taxon>Neobacillus</taxon>
    </lineage>
</organism>
<dbReference type="Proteomes" id="UP000679749">
    <property type="component" value="Unassembled WGS sequence"/>
</dbReference>
<dbReference type="Pfam" id="PF01872">
    <property type="entry name" value="RibD_C"/>
    <property type="match status" value="1"/>
</dbReference>
<dbReference type="SUPFAM" id="SSF53597">
    <property type="entry name" value="Dihydrofolate reductase-like"/>
    <property type="match status" value="1"/>
</dbReference>
<evidence type="ECO:0000259" key="1">
    <source>
        <dbReference type="Pfam" id="PF01872"/>
    </source>
</evidence>
<accession>A0A942U7R3</accession>
<dbReference type="EMBL" id="JAGYPF010000003">
    <property type="protein sequence ID" value="MBS4214082.1"/>
    <property type="molecule type" value="Genomic_DNA"/>
</dbReference>
<dbReference type="InterPro" id="IPR050765">
    <property type="entry name" value="Riboflavin_Biosynth_HTPR"/>
</dbReference>
<evidence type="ECO:0000313" key="3">
    <source>
        <dbReference type="Proteomes" id="UP000679749"/>
    </source>
</evidence>
<dbReference type="GO" id="GO:0008703">
    <property type="term" value="F:5-amino-6-(5-phosphoribosylamino)uracil reductase activity"/>
    <property type="evidence" value="ECO:0007669"/>
    <property type="project" value="InterPro"/>
</dbReference>
<name>A0A942U7R3_9BACI</name>
<dbReference type="RefSeq" id="WP_213118579.1">
    <property type="nucleotide sequence ID" value="NZ_JAGYPF010000003.1"/>
</dbReference>
<gene>
    <name evidence="2" type="ORF">KHA99_16635</name>
</gene>
<sequence>MAKLIYPINISLDGYMEDERGNIEWTISDDEVFAFWTDFHRPIGTYLYGRRMYESMVYWETASAKKGDQPEVMREFAQIWRATEKIVYSRTLQAVSSARTRIEREFDLDAIRRLKESSEADITIGGPELAGQVMSAGLIDECHLLVNPIVLGGGKRALTDNLRMRLELIGERCLRSGVAHLHYRVIV</sequence>
<dbReference type="PANTHER" id="PTHR38011:SF11">
    <property type="entry name" value="2,5-DIAMINO-6-RIBOSYLAMINO-4(3H)-PYRIMIDINONE 5'-PHOSPHATE REDUCTASE"/>
    <property type="match status" value="1"/>
</dbReference>
<dbReference type="PANTHER" id="PTHR38011">
    <property type="entry name" value="DIHYDROFOLATE REDUCTASE FAMILY PROTEIN (AFU_ORTHOLOGUE AFUA_8G06820)"/>
    <property type="match status" value="1"/>
</dbReference>
<keyword evidence="3" id="KW-1185">Reference proteome</keyword>
<dbReference type="GO" id="GO:0009231">
    <property type="term" value="P:riboflavin biosynthetic process"/>
    <property type="evidence" value="ECO:0007669"/>
    <property type="project" value="InterPro"/>
</dbReference>
<dbReference type="InterPro" id="IPR024072">
    <property type="entry name" value="DHFR-like_dom_sf"/>
</dbReference>
<protein>
    <submittedName>
        <fullName evidence="2">Dihydrofolate reductase family protein</fullName>
    </submittedName>
</protein>